<dbReference type="NCBIfam" id="NF038262">
    <property type="entry name" value="SiaB_fam_kinase"/>
    <property type="match status" value="1"/>
</dbReference>
<dbReference type="Proteomes" id="UP000187526">
    <property type="component" value="Unassembled WGS sequence"/>
</dbReference>
<dbReference type="EMBL" id="MTHD01000001">
    <property type="protein sequence ID" value="OMG56574.1"/>
    <property type="molecule type" value="Genomic_DNA"/>
</dbReference>
<evidence type="ECO:0000313" key="1">
    <source>
        <dbReference type="EMBL" id="OMG56574.1"/>
    </source>
</evidence>
<evidence type="ECO:0000313" key="2">
    <source>
        <dbReference type="Proteomes" id="UP000187526"/>
    </source>
</evidence>
<sequence length="189" mass="21264">MNTPRIMKDFSTSFEIACQQRVIFYYVGYFSQNVVAAMADAVRLQLEMSGVNGPTRRKLFSSFIEMAQNIIHYSADSLTPGDQDNHEMRHGSVCISEKEGQYLLQCANPIDATVAEDLRERLQSLRSMTLEEIKQACRESLRAETPEGSKGAGLGFLTMARDSSEPLEFDFQPLQDHPETVVFNLKATI</sequence>
<dbReference type="Pfam" id="PF19788">
    <property type="entry name" value="DUF6272"/>
    <property type="match status" value="1"/>
</dbReference>
<dbReference type="AlphaFoldDB" id="A0A1R1ID04"/>
<dbReference type="STRING" id="418702.BJN45_02865"/>
<dbReference type="InterPro" id="IPR046239">
    <property type="entry name" value="DUF6272"/>
</dbReference>
<gene>
    <name evidence="1" type="ORF">BJN45_02865</name>
</gene>
<accession>A0A1R1ID04</accession>
<keyword evidence="2" id="KW-1185">Reference proteome</keyword>
<organism evidence="1 2">
    <name type="scientific">Azonexus hydrophilus</name>
    <dbReference type="NCBI Taxonomy" id="418702"/>
    <lineage>
        <taxon>Bacteria</taxon>
        <taxon>Pseudomonadati</taxon>
        <taxon>Pseudomonadota</taxon>
        <taxon>Betaproteobacteria</taxon>
        <taxon>Rhodocyclales</taxon>
        <taxon>Azonexaceae</taxon>
        <taxon>Azonexus</taxon>
    </lineage>
</organism>
<reference evidence="1 2" key="1">
    <citation type="submission" date="2016-10" db="EMBL/GenBank/DDBJ databases">
        <title>Alkaliphiles isolated from bioreactors.</title>
        <authorList>
            <person name="Salah Z."/>
            <person name="Rout S.P."/>
            <person name="Humphreys P.N."/>
        </authorList>
    </citation>
    <scope>NUCLEOTIDE SEQUENCE [LARGE SCALE GENOMIC DNA]</scope>
    <source>
        <strain evidence="1 2">ZS02</strain>
    </source>
</reference>
<protein>
    <submittedName>
        <fullName evidence="1">Uncharacterized protein</fullName>
    </submittedName>
</protein>
<proteinExistence type="predicted"/>
<name>A0A1R1ID04_9RHOO</name>
<dbReference type="RefSeq" id="WP_076091849.1">
    <property type="nucleotide sequence ID" value="NZ_MTHD01000001.1"/>
</dbReference>
<dbReference type="OrthoDB" id="5365713at2"/>
<comment type="caution">
    <text evidence="1">The sequence shown here is derived from an EMBL/GenBank/DDBJ whole genome shotgun (WGS) entry which is preliminary data.</text>
</comment>